<dbReference type="InterPro" id="IPR019587">
    <property type="entry name" value="Polyketide_cyclase/dehydratase"/>
</dbReference>
<dbReference type="CDD" id="cd07821">
    <property type="entry name" value="PYR_PYL_RCAR_like"/>
    <property type="match status" value="1"/>
</dbReference>
<dbReference type="Pfam" id="PF10604">
    <property type="entry name" value="Polyketide_cyc2"/>
    <property type="match status" value="1"/>
</dbReference>
<dbReference type="InterPro" id="IPR023393">
    <property type="entry name" value="START-like_dom_sf"/>
</dbReference>
<dbReference type="SUPFAM" id="SSF55961">
    <property type="entry name" value="Bet v1-like"/>
    <property type="match status" value="1"/>
</dbReference>
<reference evidence="1" key="1">
    <citation type="submission" date="2021-06" db="EMBL/GenBank/DDBJ databases">
        <title>Bradyrhizobium sp. S2-11-2 Genome sequencing.</title>
        <authorList>
            <person name="Jin L."/>
        </authorList>
    </citation>
    <scope>NUCLEOTIDE SEQUENCE</scope>
    <source>
        <strain evidence="1">S2-11-2</strain>
    </source>
</reference>
<protein>
    <submittedName>
        <fullName evidence="1">SRPBCC family protein</fullName>
    </submittedName>
</protein>
<dbReference type="RefSeq" id="WP_215614534.1">
    <property type="nucleotide sequence ID" value="NZ_CP076135.1"/>
</dbReference>
<evidence type="ECO:0000313" key="1">
    <source>
        <dbReference type="EMBL" id="QWG18984.1"/>
    </source>
</evidence>
<accession>A0A975NQY6</accession>
<proteinExistence type="predicted"/>
<dbReference type="Proteomes" id="UP000680805">
    <property type="component" value="Chromosome"/>
</dbReference>
<dbReference type="KEGG" id="bsei:KMZ68_03625"/>
<dbReference type="AlphaFoldDB" id="A0A975NQY6"/>
<dbReference type="Gene3D" id="3.30.530.20">
    <property type="match status" value="1"/>
</dbReference>
<name>A0A975NQY6_9BRAD</name>
<gene>
    <name evidence="1" type="ORF">KMZ68_03625</name>
</gene>
<evidence type="ECO:0000313" key="2">
    <source>
        <dbReference type="Proteomes" id="UP000680805"/>
    </source>
</evidence>
<sequence length="133" mass="14533">MASIHKDIPLDAHPDDVWSAVRDFGAVHTRLAPGFVIDSRLDGDARIVTFANGNVAREVLVDCDESRRRLVYAIANERVSHYSASVQVVADGEARSRLIWIVDVLPNAVAPYVDGQMDLGAQAVQKALNRRAA</sequence>
<organism evidence="1 2">
    <name type="scientific">Bradyrhizobium sediminis</name>
    <dbReference type="NCBI Taxonomy" id="2840469"/>
    <lineage>
        <taxon>Bacteria</taxon>
        <taxon>Pseudomonadati</taxon>
        <taxon>Pseudomonadota</taxon>
        <taxon>Alphaproteobacteria</taxon>
        <taxon>Hyphomicrobiales</taxon>
        <taxon>Nitrobacteraceae</taxon>
        <taxon>Bradyrhizobium</taxon>
    </lineage>
</organism>
<dbReference type="EMBL" id="CP076135">
    <property type="protein sequence ID" value="QWG18984.1"/>
    <property type="molecule type" value="Genomic_DNA"/>
</dbReference>